<dbReference type="Pfam" id="PF14226">
    <property type="entry name" value="DIOX_N"/>
    <property type="match status" value="1"/>
</dbReference>
<dbReference type="PANTHER" id="PTHR10209">
    <property type="entry name" value="OXIDOREDUCTASE, 2OG-FE II OXYGENASE FAMILY PROTEIN"/>
    <property type="match status" value="1"/>
</dbReference>
<keyword evidence="9" id="KW-1185">Reference proteome</keyword>
<name>A0ABR3WTJ3_9EURO</name>
<organism evidence="8 9">
    <name type="scientific">Paecilomyces lecythidis</name>
    <dbReference type="NCBI Taxonomy" id="3004212"/>
    <lineage>
        <taxon>Eukaryota</taxon>
        <taxon>Fungi</taxon>
        <taxon>Dikarya</taxon>
        <taxon>Ascomycota</taxon>
        <taxon>Pezizomycotina</taxon>
        <taxon>Eurotiomycetes</taxon>
        <taxon>Eurotiomycetidae</taxon>
        <taxon>Eurotiales</taxon>
        <taxon>Thermoascaceae</taxon>
        <taxon>Paecilomyces</taxon>
    </lineage>
</organism>
<feature type="region of interest" description="Disordered" evidence="6">
    <location>
        <begin position="223"/>
        <end position="257"/>
    </location>
</feature>
<evidence type="ECO:0000313" key="9">
    <source>
        <dbReference type="Proteomes" id="UP001583193"/>
    </source>
</evidence>
<accession>A0ABR3WTJ3</accession>
<evidence type="ECO:0000256" key="3">
    <source>
        <dbReference type="ARBA" id="ARBA00023002"/>
    </source>
</evidence>
<keyword evidence="3 5" id="KW-0560">Oxidoreductase</keyword>
<evidence type="ECO:0000256" key="5">
    <source>
        <dbReference type="RuleBase" id="RU003682"/>
    </source>
</evidence>
<feature type="region of interest" description="Disordered" evidence="6">
    <location>
        <begin position="71"/>
        <end position="94"/>
    </location>
</feature>
<reference evidence="8 9" key="1">
    <citation type="journal article" date="2024" name="IMA Fungus">
        <title>IMA Genome - F19 : A genome assembly and annotation guide to empower mycologists, including annotated draft genome sequences of Ceratocystis pirilliformis, Diaporthe australafricana, Fusarium ophioides, Paecilomyces lecythidis, and Sporothrix stenoceras.</title>
        <authorList>
            <person name="Aylward J."/>
            <person name="Wilson A.M."/>
            <person name="Visagie C.M."/>
            <person name="Spraker J."/>
            <person name="Barnes I."/>
            <person name="Buitendag C."/>
            <person name="Ceriani C."/>
            <person name="Del Mar Angel L."/>
            <person name="du Plessis D."/>
            <person name="Fuchs T."/>
            <person name="Gasser K."/>
            <person name="Kramer D."/>
            <person name="Li W."/>
            <person name="Munsamy K."/>
            <person name="Piso A."/>
            <person name="Price J.L."/>
            <person name="Sonnekus B."/>
            <person name="Thomas C."/>
            <person name="van der Nest A."/>
            <person name="van Dijk A."/>
            <person name="van Heerden A."/>
            <person name="van Vuuren N."/>
            <person name="Yilmaz N."/>
            <person name="Duong T.A."/>
            <person name="van der Merwe N.A."/>
            <person name="Wingfield M.J."/>
            <person name="Wingfield B.D."/>
        </authorList>
    </citation>
    <scope>NUCLEOTIDE SEQUENCE [LARGE SCALE GENOMIC DNA]</scope>
    <source>
        <strain evidence="8 9">CMW 18167</strain>
    </source>
</reference>
<evidence type="ECO:0000256" key="1">
    <source>
        <dbReference type="ARBA" id="ARBA00008056"/>
    </source>
</evidence>
<feature type="domain" description="Fe2OG dioxygenase" evidence="7">
    <location>
        <begin position="170"/>
        <end position="310"/>
    </location>
</feature>
<sequence>MAETAAVTAPIQLPVIDISNPDDRAVGKAMIDAAAKYGFFYVDTKGSDFAPADIEHTFELSKKFFASPPEEKDSVKITPNNRGWSGMHTETLDPEHQRTGDFKEAMNFGEFKDGKAQQPIPRSLVPHEGELCHFAELCNKTCFRILKLMALGLEIPPDFFTSRHDPSNGPTGSILRLLYYPSISSPASSTYQHDVDVRAGAHSDYGSITLLFQRPGQPGLEILTPEGTWAPVPVQPGESTSAGPASGANSSSTSISTSTVPPILINIGDLLSYWTDGLLKSTVHRVVFPLAEQRAPNPQDRYSMAFFCHPVNETELVPVPSHIVAGHRELVKESQGGSQKVGFGGGAGDLEPGKRALTAVEHLASRLAATYGFKKEEYSA</sequence>
<evidence type="ECO:0000256" key="4">
    <source>
        <dbReference type="ARBA" id="ARBA00023004"/>
    </source>
</evidence>
<dbReference type="Pfam" id="PF03171">
    <property type="entry name" value="2OG-FeII_Oxy"/>
    <property type="match status" value="2"/>
</dbReference>
<dbReference type="SUPFAM" id="SSF51197">
    <property type="entry name" value="Clavaminate synthase-like"/>
    <property type="match status" value="1"/>
</dbReference>
<dbReference type="PANTHER" id="PTHR10209:SF886">
    <property type="entry name" value="UPF0676 PROTEIN C1494.01"/>
    <property type="match status" value="1"/>
</dbReference>
<dbReference type="InterPro" id="IPR027443">
    <property type="entry name" value="IPNS-like_sf"/>
</dbReference>
<keyword evidence="4 5" id="KW-0408">Iron</keyword>
<evidence type="ECO:0000313" key="8">
    <source>
        <dbReference type="EMBL" id="KAL1866771.1"/>
    </source>
</evidence>
<keyword evidence="2 5" id="KW-0479">Metal-binding</keyword>
<dbReference type="InterPro" id="IPR005123">
    <property type="entry name" value="Oxoglu/Fe-dep_dioxygenase_dom"/>
</dbReference>
<proteinExistence type="inferred from homology"/>
<dbReference type="InterPro" id="IPR044861">
    <property type="entry name" value="IPNS-like_FE2OG_OXY"/>
</dbReference>
<feature type="compositionally biased region" description="Low complexity" evidence="6">
    <location>
        <begin position="239"/>
        <end position="257"/>
    </location>
</feature>
<gene>
    <name evidence="8" type="ORF">Plec18167_008905</name>
</gene>
<dbReference type="Gene3D" id="2.60.120.330">
    <property type="entry name" value="B-lactam Antibiotic, Isopenicillin N Synthase, Chain"/>
    <property type="match status" value="1"/>
</dbReference>
<evidence type="ECO:0000256" key="6">
    <source>
        <dbReference type="SAM" id="MobiDB-lite"/>
    </source>
</evidence>
<comment type="similarity">
    <text evidence="1 5">Belongs to the iron/ascorbate-dependent oxidoreductase family.</text>
</comment>
<comment type="caution">
    <text evidence="8">The sequence shown here is derived from an EMBL/GenBank/DDBJ whole genome shotgun (WGS) entry which is preliminary data.</text>
</comment>
<dbReference type="EMBL" id="JAVDPF010000048">
    <property type="protein sequence ID" value="KAL1866771.1"/>
    <property type="molecule type" value="Genomic_DNA"/>
</dbReference>
<dbReference type="PROSITE" id="PS51471">
    <property type="entry name" value="FE2OG_OXY"/>
    <property type="match status" value="1"/>
</dbReference>
<evidence type="ECO:0000259" key="7">
    <source>
        <dbReference type="PROSITE" id="PS51471"/>
    </source>
</evidence>
<dbReference type="InterPro" id="IPR026992">
    <property type="entry name" value="DIOX_N"/>
</dbReference>
<evidence type="ECO:0000256" key="2">
    <source>
        <dbReference type="ARBA" id="ARBA00022723"/>
    </source>
</evidence>
<protein>
    <recommendedName>
        <fullName evidence="7">Fe2OG dioxygenase domain-containing protein</fullName>
    </recommendedName>
</protein>
<dbReference type="Proteomes" id="UP001583193">
    <property type="component" value="Unassembled WGS sequence"/>
</dbReference>